<proteinExistence type="predicted"/>
<comment type="caution">
    <text evidence="1">The sequence shown here is derived from an EMBL/GenBank/DDBJ whole genome shotgun (WGS) entry which is preliminary data.</text>
</comment>
<dbReference type="EMBL" id="LAVV01010076">
    <property type="protein sequence ID" value="KNZ49589.1"/>
    <property type="molecule type" value="Genomic_DNA"/>
</dbReference>
<name>A0A0L6UM35_9BASI</name>
<evidence type="ECO:0000313" key="2">
    <source>
        <dbReference type="Proteomes" id="UP000037035"/>
    </source>
</evidence>
<protein>
    <submittedName>
        <fullName evidence="1">Uncharacterized protein</fullName>
    </submittedName>
</protein>
<dbReference type="Proteomes" id="UP000037035">
    <property type="component" value="Unassembled WGS sequence"/>
</dbReference>
<gene>
    <name evidence="1" type="ORF">VP01_491g2</name>
</gene>
<dbReference type="AlphaFoldDB" id="A0A0L6UM35"/>
<keyword evidence="2" id="KW-1185">Reference proteome</keyword>
<reference evidence="1 2" key="1">
    <citation type="submission" date="2015-08" db="EMBL/GenBank/DDBJ databases">
        <title>Next Generation Sequencing and Analysis of the Genome of Puccinia sorghi L Schw, the Causal Agent of Maize Common Rust.</title>
        <authorList>
            <person name="Rochi L."/>
            <person name="Burguener G."/>
            <person name="Darino M."/>
            <person name="Turjanski A."/>
            <person name="Kreff E."/>
            <person name="Dieguez M.J."/>
            <person name="Sacco F."/>
        </authorList>
    </citation>
    <scope>NUCLEOTIDE SEQUENCE [LARGE SCALE GENOMIC DNA]</scope>
    <source>
        <strain evidence="1 2">RO10H11247</strain>
    </source>
</reference>
<sequence length="508" mass="58323">MPIYICYAGKMDLIAAITWHMLITNFPLKSDGDFKFRDDEPEGLSCGSGLSAQLSGSVALENFTCSPPLILPILFFLPKNHIYSLCFLFILISLLDPQANHHKQTVFIQLLLLVGTSDPSLRTLPSPLKSSLVYISSVELLTNWVAQMIFKGCDSNHSNFTPNFFYFPSVWNFISLFVSESFCVSFFFFTSIQDEHCFIHVPWSFFSLILLRTCSEKLNKDFYCSKLQEFPNIISIQVTSILSARFCMEILLFNRPINASKMQLFFIKQPLYISHTTSRLFFLFIYFQKQSGQKKYVRGSQLFFLCILPWALENPKVWLTNSHDVADIDFGKMAVSGRYSPNACSGSRTAKFAVANSQGKKTMSQPTHSLYITPTKPKPQYHTTHTPNLRMLDFNHMAMKRKGNMTEVSRVLMDSGRMRLKALPCMVGSLCQRYHPIQVKAIFLYCSWSSRCLKKCIKYRDWRESFSRCRDSSFSINDFPLMGLNRAWLVVWAFYFLVVTTGSEPSHG</sequence>
<dbReference type="VEuPathDB" id="FungiDB:VP01_491g2"/>
<evidence type="ECO:0000313" key="1">
    <source>
        <dbReference type="EMBL" id="KNZ49589.1"/>
    </source>
</evidence>
<organism evidence="1 2">
    <name type="scientific">Puccinia sorghi</name>
    <dbReference type="NCBI Taxonomy" id="27349"/>
    <lineage>
        <taxon>Eukaryota</taxon>
        <taxon>Fungi</taxon>
        <taxon>Dikarya</taxon>
        <taxon>Basidiomycota</taxon>
        <taxon>Pucciniomycotina</taxon>
        <taxon>Pucciniomycetes</taxon>
        <taxon>Pucciniales</taxon>
        <taxon>Pucciniaceae</taxon>
        <taxon>Puccinia</taxon>
    </lineage>
</organism>
<accession>A0A0L6UM35</accession>